<reference evidence="5" key="1">
    <citation type="journal article" date="2020" name="Nat. Commun.">
        <title>Large-scale genome sequencing of mycorrhizal fungi provides insights into the early evolution of symbiotic traits.</title>
        <authorList>
            <person name="Miyauchi S."/>
            <person name="Kiss E."/>
            <person name="Kuo A."/>
            <person name="Drula E."/>
            <person name="Kohler A."/>
            <person name="Sanchez-Garcia M."/>
            <person name="Morin E."/>
            <person name="Andreopoulos B."/>
            <person name="Barry K.W."/>
            <person name="Bonito G."/>
            <person name="Buee M."/>
            <person name="Carver A."/>
            <person name="Chen C."/>
            <person name="Cichocki N."/>
            <person name="Clum A."/>
            <person name="Culley D."/>
            <person name="Crous P.W."/>
            <person name="Fauchery L."/>
            <person name="Girlanda M."/>
            <person name="Hayes R.D."/>
            <person name="Keri Z."/>
            <person name="LaButti K."/>
            <person name="Lipzen A."/>
            <person name="Lombard V."/>
            <person name="Magnuson J."/>
            <person name="Maillard F."/>
            <person name="Murat C."/>
            <person name="Nolan M."/>
            <person name="Ohm R.A."/>
            <person name="Pangilinan J."/>
            <person name="Pereira M.F."/>
            <person name="Perotto S."/>
            <person name="Peter M."/>
            <person name="Pfister S."/>
            <person name="Riley R."/>
            <person name="Sitrit Y."/>
            <person name="Stielow J.B."/>
            <person name="Szollosi G."/>
            <person name="Zifcakova L."/>
            <person name="Stursova M."/>
            <person name="Spatafora J.W."/>
            <person name="Tedersoo L."/>
            <person name="Vaario L.M."/>
            <person name="Yamada A."/>
            <person name="Yan M."/>
            <person name="Wang P."/>
            <person name="Xu J."/>
            <person name="Bruns T."/>
            <person name="Baldrian P."/>
            <person name="Vilgalys R."/>
            <person name="Dunand C."/>
            <person name="Henrissat B."/>
            <person name="Grigoriev I.V."/>
            <person name="Hibbett D."/>
            <person name="Nagy L.G."/>
            <person name="Martin F.M."/>
        </authorList>
    </citation>
    <scope>NUCLEOTIDE SEQUENCE</scope>
    <source>
        <strain evidence="5">UH-Tt-Lm1</strain>
    </source>
</reference>
<feature type="compositionally biased region" description="Polar residues" evidence="3">
    <location>
        <begin position="272"/>
        <end position="285"/>
    </location>
</feature>
<dbReference type="SUPFAM" id="SSF51735">
    <property type="entry name" value="NAD(P)-binding Rossmann-fold domains"/>
    <property type="match status" value="1"/>
</dbReference>
<dbReference type="GO" id="GO:0006696">
    <property type="term" value="P:ergosterol biosynthetic process"/>
    <property type="evidence" value="ECO:0007669"/>
    <property type="project" value="TreeGrafter"/>
</dbReference>
<feature type="domain" description="3-beta hydroxysteroid dehydrogenase/isomerase" evidence="4">
    <location>
        <begin position="10"/>
        <end position="227"/>
    </location>
</feature>
<protein>
    <submittedName>
        <fullName evidence="5">3-beta hydroxysteroid dehydrogenase/isomerase family-domain-containing protein</fullName>
    </submittedName>
</protein>
<evidence type="ECO:0000259" key="4">
    <source>
        <dbReference type="Pfam" id="PF01073"/>
    </source>
</evidence>
<comment type="caution">
    <text evidence="5">The sequence shown here is derived from an EMBL/GenBank/DDBJ whole genome shotgun (WGS) entry which is preliminary data.</text>
</comment>
<keyword evidence="6" id="KW-1185">Reference proteome</keyword>
<comment type="similarity">
    <text evidence="2">Belongs to the NAD(P)-dependent epimerase/dehydratase family. Dihydroflavonol-4-reductase subfamily.</text>
</comment>
<dbReference type="Proteomes" id="UP000736335">
    <property type="component" value="Unassembled WGS sequence"/>
</dbReference>
<evidence type="ECO:0000256" key="1">
    <source>
        <dbReference type="ARBA" id="ARBA00023002"/>
    </source>
</evidence>
<proteinExistence type="inferred from homology"/>
<dbReference type="InterPro" id="IPR050425">
    <property type="entry name" value="NAD(P)_dehydrat-like"/>
</dbReference>
<organism evidence="5 6">
    <name type="scientific">Thelephora terrestris</name>
    <dbReference type="NCBI Taxonomy" id="56493"/>
    <lineage>
        <taxon>Eukaryota</taxon>
        <taxon>Fungi</taxon>
        <taxon>Dikarya</taxon>
        <taxon>Basidiomycota</taxon>
        <taxon>Agaricomycotina</taxon>
        <taxon>Agaricomycetes</taxon>
        <taxon>Thelephorales</taxon>
        <taxon>Thelephoraceae</taxon>
        <taxon>Thelephora</taxon>
    </lineage>
</organism>
<evidence type="ECO:0000313" key="6">
    <source>
        <dbReference type="Proteomes" id="UP000736335"/>
    </source>
</evidence>
<sequence>MTSTSKDVYLVIGGSGFLGRHIVNALLARGDTASVFDIVQRYHDVPFYSGDITEQSSISEALTKSGATCIIHTASPPHGLDDDALYWKVNVEGTSAVIAAAIANKVQKLVFTSSAGIVFDGSNIIGADERLPAPERAMDAYNESKAKAEEIVLAANGNGGLLTVALRPAGIYGPGDRQVMQGLYEVYNRGQTHFQIGDNTNLFDWSYVENVAYAHLLAADKLVDPGPERDPLEPLSLSAEETEMLDRYLPPIRLSTGDHRIPTSEARPPGPTLQQSPESSRVTQNFYDPSFQHQPRPIVRTKFDALSETALSRAETSPLQVAGQVFFITNGEPVYFWDFTRYVWNELDKIVDPEGKEKRLEKRRIVFPQSLGYVFASLAEFWGWLRGKPHMFTRFRVAYSCGVRWHNIEKARRVLGYEPQVGVEEGIKRMITVRYDLRFQRLRQLTDIPSGGSRRMGRNPLRQNTRVCGIYSICGWQGVFG</sequence>
<evidence type="ECO:0000256" key="3">
    <source>
        <dbReference type="SAM" id="MobiDB-lite"/>
    </source>
</evidence>
<dbReference type="EMBL" id="WIUZ02000022">
    <property type="protein sequence ID" value="KAF9778667.1"/>
    <property type="molecule type" value="Genomic_DNA"/>
</dbReference>
<dbReference type="GO" id="GO:0005783">
    <property type="term" value="C:endoplasmic reticulum"/>
    <property type="evidence" value="ECO:0007669"/>
    <property type="project" value="TreeGrafter"/>
</dbReference>
<evidence type="ECO:0000256" key="2">
    <source>
        <dbReference type="ARBA" id="ARBA00023445"/>
    </source>
</evidence>
<dbReference type="AlphaFoldDB" id="A0A9P6H3H4"/>
<dbReference type="PANTHER" id="PTHR10366">
    <property type="entry name" value="NAD DEPENDENT EPIMERASE/DEHYDRATASE"/>
    <property type="match status" value="1"/>
</dbReference>
<gene>
    <name evidence="5" type="ORF">BJ322DRAFT_1014292</name>
</gene>
<keyword evidence="1" id="KW-0560">Oxidoreductase</keyword>
<reference evidence="5" key="2">
    <citation type="submission" date="2020-11" db="EMBL/GenBank/DDBJ databases">
        <authorList>
            <consortium name="DOE Joint Genome Institute"/>
            <person name="Kuo A."/>
            <person name="Miyauchi S."/>
            <person name="Kiss E."/>
            <person name="Drula E."/>
            <person name="Kohler A."/>
            <person name="Sanchez-Garcia M."/>
            <person name="Andreopoulos B."/>
            <person name="Barry K.W."/>
            <person name="Bonito G."/>
            <person name="Buee M."/>
            <person name="Carver A."/>
            <person name="Chen C."/>
            <person name="Cichocki N."/>
            <person name="Clum A."/>
            <person name="Culley D."/>
            <person name="Crous P.W."/>
            <person name="Fauchery L."/>
            <person name="Girlanda M."/>
            <person name="Hayes R."/>
            <person name="Keri Z."/>
            <person name="Labutti K."/>
            <person name="Lipzen A."/>
            <person name="Lombard V."/>
            <person name="Magnuson J."/>
            <person name="Maillard F."/>
            <person name="Morin E."/>
            <person name="Murat C."/>
            <person name="Nolan M."/>
            <person name="Ohm R."/>
            <person name="Pangilinan J."/>
            <person name="Pereira M."/>
            <person name="Perotto S."/>
            <person name="Peter M."/>
            <person name="Riley R."/>
            <person name="Sitrit Y."/>
            <person name="Stielow B."/>
            <person name="Szollosi G."/>
            <person name="Zifcakova L."/>
            <person name="Stursova M."/>
            <person name="Spatafora J.W."/>
            <person name="Tedersoo L."/>
            <person name="Vaario L.-M."/>
            <person name="Yamada A."/>
            <person name="Yan M."/>
            <person name="Wang P."/>
            <person name="Xu J."/>
            <person name="Bruns T."/>
            <person name="Baldrian P."/>
            <person name="Vilgalys R."/>
            <person name="Henrissat B."/>
            <person name="Grigoriev I.V."/>
            <person name="Hibbett D."/>
            <person name="Nagy L.G."/>
            <person name="Martin F.M."/>
        </authorList>
    </citation>
    <scope>NUCLEOTIDE SEQUENCE</scope>
    <source>
        <strain evidence="5">UH-Tt-Lm1</strain>
    </source>
</reference>
<dbReference type="GO" id="GO:0000252">
    <property type="term" value="F:3-beta-hydroxysteroid dehydrogenase [NAD(P)+]/C4-decarboxylase activity"/>
    <property type="evidence" value="ECO:0007669"/>
    <property type="project" value="TreeGrafter"/>
</dbReference>
<dbReference type="InterPro" id="IPR036291">
    <property type="entry name" value="NAD(P)-bd_dom_sf"/>
</dbReference>
<name>A0A9P6H3H4_9AGAM</name>
<dbReference type="OrthoDB" id="10058185at2759"/>
<dbReference type="Pfam" id="PF01073">
    <property type="entry name" value="3Beta_HSD"/>
    <property type="match status" value="1"/>
</dbReference>
<feature type="region of interest" description="Disordered" evidence="3">
    <location>
        <begin position="255"/>
        <end position="285"/>
    </location>
</feature>
<dbReference type="InterPro" id="IPR002225">
    <property type="entry name" value="3Beta_OHSteriod_DH/Estase"/>
</dbReference>
<dbReference type="Gene3D" id="3.40.50.720">
    <property type="entry name" value="NAD(P)-binding Rossmann-like Domain"/>
    <property type="match status" value="2"/>
</dbReference>
<accession>A0A9P6H3H4</accession>
<evidence type="ECO:0000313" key="5">
    <source>
        <dbReference type="EMBL" id="KAF9778667.1"/>
    </source>
</evidence>
<dbReference type="PANTHER" id="PTHR10366:SF564">
    <property type="entry name" value="STEROL-4-ALPHA-CARBOXYLATE 3-DEHYDROGENASE, DECARBOXYLATING"/>
    <property type="match status" value="1"/>
</dbReference>